<evidence type="ECO:0000259" key="7">
    <source>
        <dbReference type="PROSITE" id="PS51675"/>
    </source>
</evidence>
<dbReference type="EMBL" id="CAUYUE010000018">
    <property type="protein sequence ID" value="CAK0787873.1"/>
    <property type="molecule type" value="Genomic_DNA"/>
</dbReference>
<organism evidence="8 9">
    <name type="scientific">Coccomyxa viridis</name>
    <dbReference type="NCBI Taxonomy" id="1274662"/>
    <lineage>
        <taxon>Eukaryota</taxon>
        <taxon>Viridiplantae</taxon>
        <taxon>Chlorophyta</taxon>
        <taxon>core chlorophytes</taxon>
        <taxon>Trebouxiophyceae</taxon>
        <taxon>Trebouxiophyceae incertae sedis</taxon>
        <taxon>Coccomyxaceae</taxon>
        <taxon>Coccomyxa</taxon>
    </lineage>
</organism>
<dbReference type="InterPro" id="IPR007356">
    <property type="entry name" value="tRNA_m1G_MeTrfase_euk"/>
</dbReference>
<comment type="catalytic activity">
    <reaction evidence="5">
        <text>guanosine(9) in tRNA + S-adenosyl-L-methionine = N(1)-methylguanosine(9) in tRNA + S-adenosyl-L-homocysteine + H(+)</text>
        <dbReference type="Rhea" id="RHEA:43156"/>
        <dbReference type="Rhea" id="RHEA-COMP:10367"/>
        <dbReference type="Rhea" id="RHEA-COMP:10368"/>
        <dbReference type="ChEBI" id="CHEBI:15378"/>
        <dbReference type="ChEBI" id="CHEBI:57856"/>
        <dbReference type="ChEBI" id="CHEBI:59789"/>
        <dbReference type="ChEBI" id="CHEBI:73542"/>
        <dbReference type="ChEBI" id="CHEBI:74269"/>
        <dbReference type="EC" id="2.1.1.221"/>
    </reaction>
</comment>
<evidence type="ECO:0000256" key="3">
    <source>
        <dbReference type="ARBA" id="ARBA00022679"/>
    </source>
</evidence>
<evidence type="ECO:0000256" key="1">
    <source>
        <dbReference type="ARBA" id="ARBA00012797"/>
    </source>
</evidence>
<keyword evidence="9" id="KW-1185">Reference proteome</keyword>
<dbReference type="EC" id="2.1.1.221" evidence="1"/>
<evidence type="ECO:0000256" key="5">
    <source>
        <dbReference type="ARBA" id="ARBA00048434"/>
    </source>
</evidence>
<evidence type="ECO:0000256" key="6">
    <source>
        <dbReference type="SAM" id="MobiDB-lite"/>
    </source>
</evidence>
<keyword evidence="2" id="KW-0489">Methyltransferase</keyword>
<dbReference type="Proteomes" id="UP001314263">
    <property type="component" value="Unassembled WGS sequence"/>
</dbReference>
<keyword evidence="3" id="KW-0808">Transferase</keyword>
<evidence type="ECO:0000313" key="8">
    <source>
        <dbReference type="EMBL" id="CAK0787873.1"/>
    </source>
</evidence>
<dbReference type="PROSITE" id="PS51675">
    <property type="entry name" value="SAM_MT_TRM10"/>
    <property type="match status" value="1"/>
</dbReference>
<dbReference type="GO" id="GO:0002939">
    <property type="term" value="P:tRNA N1-guanine methylation"/>
    <property type="evidence" value="ECO:0007669"/>
    <property type="project" value="TreeGrafter"/>
</dbReference>
<keyword evidence="4" id="KW-0949">S-adenosyl-L-methionine</keyword>
<feature type="compositionally biased region" description="Basic and acidic residues" evidence="6">
    <location>
        <begin position="200"/>
        <end position="216"/>
    </location>
</feature>
<dbReference type="GO" id="GO:0005634">
    <property type="term" value="C:nucleus"/>
    <property type="evidence" value="ECO:0007669"/>
    <property type="project" value="TreeGrafter"/>
</dbReference>
<dbReference type="PANTHER" id="PTHR13563">
    <property type="entry name" value="TRNA (GUANINE-9-) METHYLTRANSFERASE"/>
    <property type="match status" value="1"/>
</dbReference>
<dbReference type="CDD" id="cd18089">
    <property type="entry name" value="SPOUT_Trm10-like"/>
    <property type="match status" value="1"/>
</dbReference>
<proteinExistence type="predicted"/>
<feature type="domain" description="SAM-dependent MTase TRM10-type" evidence="7">
    <location>
        <begin position="1"/>
        <end position="147"/>
    </location>
</feature>
<gene>
    <name evidence="8" type="ORF">CVIRNUC_011095</name>
</gene>
<accession>A0AAV1IP59</accession>
<dbReference type="PANTHER" id="PTHR13563:SF13">
    <property type="entry name" value="TRNA METHYLTRANSFERASE 10 HOMOLOG A"/>
    <property type="match status" value="1"/>
</dbReference>
<name>A0AAV1IP59_9CHLO</name>
<dbReference type="AlphaFoldDB" id="A0AAV1IP59"/>
<dbReference type="InterPro" id="IPR028564">
    <property type="entry name" value="MT_TRM10-typ"/>
</dbReference>
<protein>
    <recommendedName>
        <fullName evidence="1">tRNA (guanine(9)-N(1))-methyltransferase</fullName>
        <ecNumber evidence="1">2.1.1.221</ecNumber>
    </recommendedName>
</protein>
<evidence type="ECO:0000256" key="2">
    <source>
        <dbReference type="ARBA" id="ARBA00022603"/>
    </source>
</evidence>
<evidence type="ECO:0000313" key="9">
    <source>
        <dbReference type="Proteomes" id="UP001314263"/>
    </source>
</evidence>
<dbReference type="Gene3D" id="3.40.1280.30">
    <property type="match status" value="1"/>
</dbReference>
<sequence>MSGPACAARGAAVNGVIQEQIQQHVSGFNNWNITKHAQSYLDAFMGHRSDLVYLTADAEEELTELDGSRAYIIGGIVDRNRYKGLCKSRAEAGGIRTARLPIRDYLRLQAAPVMTVNQCVSILVNYLEQRDWQAAFEATVPQRKRAGGSKDSGDLTIELEEGPEASASAEDGCDNEENVKGHHANTEESKHDASASAENGCKDEPQAKRPRVEAKEGIAAGLSAEGGIETKETTQY</sequence>
<feature type="compositionally biased region" description="Basic and acidic residues" evidence="6">
    <location>
        <begin position="177"/>
        <end position="193"/>
    </location>
</feature>
<reference evidence="8 9" key="1">
    <citation type="submission" date="2023-10" db="EMBL/GenBank/DDBJ databases">
        <authorList>
            <person name="Maclean D."/>
            <person name="Macfadyen A."/>
        </authorList>
    </citation>
    <scope>NUCLEOTIDE SEQUENCE [LARGE SCALE GENOMIC DNA]</scope>
</reference>
<comment type="caution">
    <text evidence="8">The sequence shown here is derived from an EMBL/GenBank/DDBJ whole genome shotgun (WGS) entry which is preliminary data.</text>
</comment>
<feature type="region of interest" description="Disordered" evidence="6">
    <location>
        <begin position="162"/>
        <end position="236"/>
    </location>
</feature>
<dbReference type="GO" id="GO:0052905">
    <property type="term" value="F:tRNA (guanosine(9)-N1)-methyltransferase activity"/>
    <property type="evidence" value="ECO:0007669"/>
    <property type="project" value="UniProtKB-EC"/>
</dbReference>
<dbReference type="GO" id="GO:0000049">
    <property type="term" value="F:tRNA binding"/>
    <property type="evidence" value="ECO:0007669"/>
    <property type="project" value="TreeGrafter"/>
</dbReference>
<evidence type="ECO:0000256" key="4">
    <source>
        <dbReference type="ARBA" id="ARBA00022691"/>
    </source>
</evidence>
<dbReference type="InterPro" id="IPR038459">
    <property type="entry name" value="MT_TRM10-typ_sf"/>
</dbReference>